<dbReference type="EMBL" id="JABEND010000003">
    <property type="protein sequence ID" value="NNG35679.1"/>
    <property type="molecule type" value="Genomic_DNA"/>
</dbReference>
<evidence type="ECO:0000313" key="2">
    <source>
        <dbReference type="Proteomes" id="UP000562984"/>
    </source>
</evidence>
<evidence type="ECO:0008006" key="3">
    <source>
        <dbReference type="Google" id="ProtNLM"/>
    </source>
</evidence>
<evidence type="ECO:0000313" key="1">
    <source>
        <dbReference type="EMBL" id="NNG35679.1"/>
    </source>
</evidence>
<gene>
    <name evidence="1" type="ORF">HKD39_08130</name>
</gene>
<proteinExistence type="predicted"/>
<organism evidence="1 2">
    <name type="scientific">Nakamurella aerolata</name>
    <dbReference type="NCBI Taxonomy" id="1656892"/>
    <lineage>
        <taxon>Bacteria</taxon>
        <taxon>Bacillati</taxon>
        <taxon>Actinomycetota</taxon>
        <taxon>Actinomycetes</taxon>
        <taxon>Nakamurellales</taxon>
        <taxon>Nakamurellaceae</taxon>
        <taxon>Nakamurella</taxon>
    </lineage>
</organism>
<dbReference type="Pfam" id="PF08310">
    <property type="entry name" value="LGFP"/>
    <property type="match status" value="2"/>
</dbReference>
<protein>
    <recommendedName>
        <fullName evidence="3">LGFP repeat-containing protein</fullName>
    </recommendedName>
</protein>
<comment type="caution">
    <text evidence="1">The sequence shown here is derived from an EMBL/GenBank/DDBJ whole genome shotgun (WGS) entry which is preliminary data.</text>
</comment>
<keyword evidence="2" id="KW-1185">Reference proteome</keyword>
<accession>A0A849A545</accession>
<reference evidence="1 2" key="1">
    <citation type="submission" date="2020-05" db="EMBL/GenBank/DDBJ databases">
        <title>Nakamurella sp. DB0629 isolated from air conditioner.</title>
        <authorList>
            <person name="Kim D.H."/>
            <person name="Kim D.-U."/>
        </authorList>
    </citation>
    <scope>NUCLEOTIDE SEQUENCE [LARGE SCALE GENOMIC DNA]</scope>
    <source>
        <strain evidence="1 2">DB0629</strain>
    </source>
</reference>
<sequence length="254" mass="28311">MYWSPATGAHFTRGVIRDKWASLGWEKAQIGYPITDEICGIKDGGCFQRFQFENGHIYWTLPTGAWKVQGEIFKAYAAADWEKGKYGYPVGDEYRNGNAWEQKFTGGVIRLDDPAPPTAGCDRLNNPRSCAEAVEWAKARVGQVDRGQYYRKCDNIVARAYGFTASGSYTAVSHWKSIPAQYKNPGNRDVPVGALAFFNSSSAGHVMISIGDGKFVSNDIDGPGKLSITTIADIENRWGQQYFGWAQPWFQINH</sequence>
<name>A0A849A545_9ACTN</name>
<dbReference type="Proteomes" id="UP000562984">
    <property type="component" value="Unassembled WGS sequence"/>
</dbReference>
<dbReference type="InterPro" id="IPR013207">
    <property type="entry name" value="LGFP"/>
</dbReference>
<dbReference type="AlphaFoldDB" id="A0A849A545"/>